<dbReference type="SUPFAM" id="SSF141571">
    <property type="entry name" value="Pentapeptide repeat-like"/>
    <property type="match status" value="1"/>
</dbReference>
<organism evidence="1 2">
    <name type="scientific">Chitinophaga polysaccharea</name>
    <dbReference type="NCBI Taxonomy" id="1293035"/>
    <lineage>
        <taxon>Bacteria</taxon>
        <taxon>Pseudomonadati</taxon>
        <taxon>Bacteroidota</taxon>
        <taxon>Chitinophagia</taxon>
        <taxon>Chitinophagales</taxon>
        <taxon>Chitinophagaceae</taxon>
        <taxon>Chitinophaga</taxon>
    </lineage>
</organism>
<evidence type="ECO:0000313" key="1">
    <source>
        <dbReference type="EMBL" id="TWF38830.1"/>
    </source>
</evidence>
<proteinExistence type="predicted"/>
<dbReference type="Gene3D" id="2.160.20.80">
    <property type="entry name" value="E3 ubiquitin-protein ligase SopA"/>
    <property type="match status" value="1"/>
</dbReference>
<protein>
    <submittedName>
        <fullName evidence="1">Uncharacterized protein YjbI with pentapeptide repeats</fullName>
    </submittedName>
</protein>
<gene>
    <name evidence="1" type="ORF">FHW36_10651</name>
</gene>
<dbReference type="InterPro" id="IPR051082">
    <property type="entry name" value="Pentapeptide-BTB/POZ_domain"/>
</dbReference>
<accession>A0A561PL67</accession>
<dbReference type="PANTHER" id="PTHR14136:SF17">
    <property type="entry name" value="BTB_POZ DOMAIN-CONTAINING PROTEIN KCTD9"/>
    <property type="match status" value="1"/>
</dbReference>
<dbReference type="Pfam" id="PF00805">
    <property type="entry name" value="Pentapeptide"/>
    <property type="match status" value="3"/>
</dbReference>
<dbReference type="RefSeq" id="WP_145671265.1">
    <property type="nucleotide sequence ID" value="NZ_VIWO01000006.1"/>
</dbReference>
<dbReference type="EMBL" id="VIWO01000006">
    <property type="protein sequence ID" value="TWF38830.1"/>
    <property type="molecule type" value="Genomic_DNA"/>
</dbReference>
<dbReference type="OrthoDB" id="8456955at2"/>
<evidence type="ECO:0000313" key="2">
    <source>
        <dbReference type="Proteomes" id="UP000320811"/>
    </source>
</evidence>
<keyword evidence="2" id="KW-1185">Reference proteome</keyword>
<reference evidence="1 2" key="1">
    <citation type="submission" date="2019-06" db="EMBL/GenBank/DDBJ databases">
        <title>Sorghum-associated microbial communities from plants grown in Nebraska, USA.</title>
        <authorList>
            <person name="Schachtman D."/>
        </authorList>
    </citation>
    <scope>NUCLEOTIDE SEQUENCE [LARGE SCALE GENOMIC DNA]</scope>
    <source>
        <strain evidence="1 2">1209</strain>
    </source>
</reference>
<dbReference type="Proteomes" id="UP000320811">
    <property type="component" value="Unassembled WGS sequence"/>
</dbReference>
<sequence>MQIKLQIKSILGSLIFECEKEDNTIAETLKEAIKSGANLSGADLSGADLRSADLRSANLRSAYLSGANLRSANLRSANLSGANLSGADLSGADLRSADLRSANLSGADLSGADLRSANLSGANLSGANLSGADLRSAYLRSANLRSANLSGADLSGADLRSANLRSANLRSANLMPIKSDFFEILIHAIPEVSGLKKKLIEGKINGSVYEGECCCLVGTLANERMCRYNTMNGIVPDGGRPAERFFAGIMPGDTPDNNGPAKIVLQWIEEFESLVTPIPVSK</sequence>
<name>A0A561PL67_9BACT</name>
<dbReference type="AlphaFoldDB" id="A0A561PL67"/>
<dbReference type="PANTHER" id="PTHR14136">
    <property type="entry name" value="BTB_POZ DOMAIN-CONTAINING PROTEIN KCTD9"/>
    <property type="match status" value="1"/>
</dbReference>
<dbReference type="InterPro" id="IPR001646">
    <property type="entry name" value="5peptide_repeat"/>
</dbReference>
<comment type="caution">
    <text evidence="1">The sequence shown here is derived from an EMBL/GenBank/DDBJ whole genome shotgun (WGS) entry which is preliminary data.</text>
</comment>